<feature type="domain" description="Saccharopine dehydrogenase NADP binding" evidence="2">
    <location>
        <begin position="52"/>
        <end position="174"/>
    </location>
</feature>
<reference evidence="4" key="2">
    <citation type="submission" date="2025-08" db="UniProtKB">
        <authorList>
            <consortium name="RefSeq"/>
        </authorList>
    </citation>
    <scope>IDENTIFICATION</scope>
    <source>
        <tissue evidence="4">Leaves</tissue>
    </source>
</reference>
<gene>
    <name evidence="4" type="primary">LOC113699536</name>
</gene>
<dbReference type="OrthoDB" id="10268090at2759"/>
<dbReference type="Pfam" id="PF03435">
    <property type="entry name" value="Sacchrp_dh_NADP"/>
    <property type="match status" value="1"/>
</dbReference>
<evidence type="ECO:0000259" key="2">
    <source>
        <dbReference type="Pfam" id="PF03435"/>
    </source>
</evidence>
<evidence type="ECO:0000256" key="1">
    <source>
        <dbReference type="SAM" id="MobiDB-lite"/>
    </source>
</evidence>
<accession>A0A6P6TB85</accession>
<evidence type="ECO:0000313" key="4">
    <source>
        <dbReference type="RefSeq" id="XP_027075708.1"/>
    </source>
</evidence>
<dbReference type="Proteomes" id="UP001652660">
    <property type="component" value="Chromosome 1e"/>
</dbReference>
<dbReference type="GeneID" id="113699536"/>
<feature type="region of interest" description="Disordered" evidence="1">
    <location>
        <begin position="23"/>
        <end position="42"/>
    </location>
</feature>
<evidence type="ECO:0000313" key="3">
    <source>
        <dbReference type="Proteomes" id="UP001652660"/>
    </source>
</evidence>
<dbReference type="Gene3D" id="3.40.50.720">
    <property type="entry name" value="NAD(P)-binding Rossmann-like Domain"/>
    <property type="match status" value="1"/>
</dbReference>
<proteinExistence type="predicted"/>
<dbReference type="AlphaFoldDB" id="A0A6P6TB85"/>
<dbReference type="InterPro" id="IPR005097">
    <property type="entry name" value="Sacchrp_dh_NADP-bd"/>
</dbReference>
<sequence length="439" mass="47402">MSALCVQLNINSRGGCLAMAVAQQSSSSSSNSSTTVQLPEEKVEKKKKNSRVLILGGTGRVGGSTAIALSKLSPDLQIIIAGRNRERGAAMVDKLGDDSEFTAVNIDDSKSLEAALVDVDLVLHTAGPFQQAQKCTVLEAAIRTKTAYIDVCDDTSYAYRAKAYMDEAVTAGIPAITTGGIYPGVSNVMAAELVRVAKSESEVKPERLRFYYYTAGSGGAGPTILSTSFLLLGEEVVAYNKGKKINLKPYSGMLNIDFGMGIGKRDVFLLNLPEVRSAYEILGVPTVSARFGTAPFFWNWGMLAMTNLLPAEFLRDRSKVQQLVQAFDPLVRAVDKFAGERVSMRVDLEGSDGYNRIAIFSHRQLSKSVGNATAAFVLAVLEGSTQPGVWFPEEPQGIAVEAREMLLKRASQGTLNFIMNKAPWMIETDPKEIGLGIYV</sequence>
<keyword evidence="3" id="KW-1185">Reference proteome</keyword>
<dbReference type="RefSeq" id="XP_027075708.1">
    <property type="nucleotide sequence ID" value="XM_027219907.2"/>
</dbReference>
<organism evidence="3 4">
    <name type="scientific">Coffea arabica</name>
    <name type="common">Arabian coffee</name>
    <dbReference type="NCBI Taxonomy" id="13443"/>
    <lineage>
        <taxon>Eukaryota</taxon>
        <taxon>Viridiplantae</taxon>
        <taxon>Streptophyta</taxon>
        <taxon>Embryophyta</taxon>
        <taxon>Tracheophyta</taxon>
        <taxon>Spermatophyta</taxon>
        <taxon>Magnoliopsida</taxon>
        <taxon>eudicotyledons</taxon>
        <taxon>Gunneridae</taxon>
        <taxon>Pentapetalae</taxon>
        <taxon>asterids</taxon>
        <taxon>lamiids</taxon>
        <taxon>Gentianales</taxon>
        <taxon>Rubiaceae</taxon>
        <taxon>Ixoroideae</taxon>
        <taxon>Gardenieae complex</taxon>
        <taxon>Bertiereae - Coffeeae clade</taxon>
        <taxon>Coffeeae</taxon>
        <taxon>Coffea</taxon>
    </lineage>
</organism>
<dbReference type="InterPro" id="IPR036291">
    <property type="entry name" value="NAD(P)-bd_dom_sf"/>
</dbReference>
<dbReference type="PANTHER" id="PTHR43796:SF2">
    <property type="entry name" value="CARBOXYNORSPERMIDINE SYNTHASE"/>
    <property type="match status" value="1"/>
</dbReference>
<protein>
    <submittedName>
        <fullName evidence="4">Uncharacterized protein isoform X1</fullName>
    </submittedName>
</protein>
<dbReference type="PANTHER" id="PTHR43796">
    <property type="entry name" value="CARBOXYNORSPERMIDINE SYNTHASE"/>
    <property type="match status" value="1"/>
</dbReference>
<reference evidence="3" key="1">
    <citation type="journal article" date="2025" name="Foods">
        <title>Unveiling the Microbial Signatures of Arabica Coffee Cherries: Insights into Ripeness Specific Diversity, Functional Traits, and Implications for Quality and Safety.</title>
        <authorList>
            <consortium name="RefSeq"/>
            <person name="Tenea G.N."/>
            <person name="Cifuentes V."/>
            <person name="Reyes P."/>
            <person name="Cevallos-Vallejos M."/>
        </authorList>
    </citation>
    <scope>NUCLEOTIDE SEQUENCE [LARGE SCALE GENOMIC DNA]</scope>
</reference>
<name>A0A6P6TB85_COFAR</name>
<dbReference type="SUPFAM" id="SSF51735">
    <property type="entry name" value="NAD(P)-binding Rossmann-fold domains"/>
    <property type="match status" value="1"/>
</dbReference>